<dbReference type="OrthoDB" id="5694214at2"/>
<name>A0A2T5JF99_9SPHI</name>
<dbReference type="RefSeq" id="WP_107826535.1">
    <property type="nucleotide sequence ID" value="NZ_CP160205.1"/>
</dbReference>
<feature type="domain" description="SusD-like N-terminal" evidence="8">
    <location>
        <begin position="42"/>
        <end position="204"/>
    </location>
</feature>
<comment type="similarity">
    <text evidence="2">Belongs to the SusD family.</text>
</comment>
<dbReference type="SUPFAM" id="SSF48452">
    <property type="entry name" value="TPR-like"/>
    <property type="match status" value="1"/>
</dbReference>
<evidence type="ECO:0000313" key="10">
    <source>
        <dbReference type="Proteomes" id="UP000244168"/>
    </source>
</evidence>
<evidence type="ECO:0000256" key="3">
    <source>
        <dbReference type="ARBA" id="ARBA00022729"/>
    </source>
</evidence>
<gene>
    <name evidence="9" type="ORF">C8P68_101345</name>
</gene>
<feature type="signal peptide" evidence="6">
    <location>
        <begin position="1"/>
        <end position="17"/>
    </location>
</feature>
<sequence length="547" mass="60944">MKKIINCVLAVSLLVFAQSCSLQEVNPSSVTSDKYFVTQDSYEELVSETYRYLRPLLQNTSHMWYGTDMYDRTGVVDDTQLPLNDYTTFTGNESQGWWTDNYNVITKANTALSRGAAIKGNIDPKLYATRTGELLALRAYAYFNLVESFGGVPIITSEVTEATYNFTRSSEEDVYKQIVSDLNQALTLLPADPSDYGRVAQAMAQHLLGKVLLTRSYKSYAQSTDLANAVSALQVAMSKSTLSTWDALFGDQYSTAGNKEVIFAVRYSSVDANNKNGNNLYQQFKFWTDRFPGGALAAPYWRQDASYQPTSYVFNLYAANDYRASERFLQRHIVAAANATGPNGAIKTGDNVIYLPRVAMSPAEITAYEAANKPTYYVVNPDQYHTFFGSNVIYPIIWKFYDPTVVVYTNSGVDPQGHRDTYIFRRAETMLLLAEAYIKQGQGALATGLINELRQRAKLTGADLLTGNATISDVLDESARELFGESNRWMDLKRTGTLLTRAAQYNAFTAHNHTGGAIDAKYLLRPIPVTEIVRSPTLTQNPGYPSK</sequence>
<keyword evidence="10" id="KW-1185">Reference proteome</keyword>
<evidence type="ECO:0000259" key="7">
    <source>
        <dbReference type="Pfam" id="PF07980"/>
    </source>
</evidence>
<evidence type="ECO:0000313" key="9">
    <source>
        <dbReference type="EMBL" id="PTR01113.1"/>
    </source>
</evidence>
<dbReference type="InterPro" id="IPR012944">
    <property type="entry name" value="SusD_RagB_dom"/>
</dbReference>
<evidence type="ECO:0000256" key="1">
    <source>
        <dbReference type="ARBA" id="ARBA00004442"/>
    </source>
</evidence>
<comment type="subcellular location">
    <subcellularLocation>
        <location evidence="1">Cell outer membrane</location>
    </subcellularLocation>
</comment>
<keyword evidence="3 6" id="KW-0732">Signal</keyword>
<evidence type="ECO:0000256" key="2">
    <source>
        <dbReference type="ARBA" id="ARBA00006275"/>
    </source>
</evidence>
<accession>A0A2T5JF99</accession>
<evidence type="ECO:0000256" key="5">
    <source>
        <dbReference type="ARBA" id="ARBA00023237"/>
    </source>
</evidence>
<reference evidence="9 10" key="1">
    <citation type="submission" date="2018-04" db="EMBL/GenBank/DDBJ databases">
        <title>Genomic Encyclopedia of Archaeal and Bacterial Type Strains, Phase II (KMG-II): from individual species to whole genera.</title>
        <authorList>
            <person name="Goeker M."/>
        </authorList>
    </citation>
    <scope>NUCLEOTIDE SEQUENCE [LARGE SCALE GENOMIC DNA]</scope>
    <source>
        <strain evidence="9 10">DSM 26809</strain>
    </source>
</reference>
<proteinExistence type="inferred from homology"/>
<dbReference type="EMBL" id="QAOQ01000001">
    <property type="protein sequence ID" value="PTR01113.1"/>
    <property type="molecule type" value="Genomic_DNA"/>
</dbReference>
<feature type="chain" id="PRO_5015481573" evidence="6">
    <location>
        <begin position="18"/>
        <end position="547"/>
    </location>
</feature>
<feature type="domain" description="RagB/SusD" evidence="7">
    <location>
        <begin position="259"/>
        <end position="544"/>
    </location>
</feature>
<comment type="caution">
    <text evidence="9">The sequence shown here is derived from an EMBL/GenBank/DDBJ whole genome shotgun (WGS) entry which is preliminary data.</text>
</comment>
<dbReference type="Pfam" id="PF07980">
    <property type="entry name" value="SusD_RagB"/>
    <property type="match status" value="1"/>
</dbReference>
<evidence type="ECO:0000256" key="6">
    <source>
        <dbReference type="SAM" id="SignalP"/>
    </source>
</evidence>
<protein>
    <submittedName>
        <fullName evidence="9">Putative outer membrane starch-binding protein</fullName>
    </submittedName>
</protein>
<evidence type="ECO:0000256" key="4">
    <source>
        <dbReference type="ARBA" id="ARBA00023136"/>
    </source>
</evidence>
<evidence type="ECO:0000259" key="8">
    <source>
        <dbReference type="Pfam" id="PF14322"/>
    </source>
</evidence>
<dbReference type="InterPro" id="IPR033985">
    <property type="entry name" value="SusD-like_N"/>
</dbReference>
<dbReference type="Proteomes" id="UP000244168">
    <property type="component" value="Unassembled WGS sequence"/>
</dbReference>
<dbReference type="GO" id="GO:0009279">
    <property type="term" value="C:cell outer membrane"/>
    <property type="evidence" value="ECO:0007669"/>
    <property type="project" value="UniProtKB-SubCell"/>
</dbReference>
<dbReference type="AlphaFoldDB" id="A0A2T5JF99"/>
<organism evidence="9 10">
    <name type="scientific">Mucilaginibacter yixingensis</name>
    <dbReference type="NCBI Taxonomy" id="1295612"/>
    <lineage>
        <taxon>Bacteria</taxon>
        <taxon>Pseudomonadati</taxon>
        <taxon>Bacteroidota</taxon>
        <taxon>Sphingobacteriia</taxon>
        <taxon>Sphingobacteriales</taxon>
        <taxon>Sphingobacteriaceae</taxon>
        <taxon>Mucilaginibacter</taxon>
    </lineage>
</organism>
<dbReference type="Gene3D" id="1.25.40.390">
    <property type="match status" value="1"/>
</dbReference>
<dbReference type="Pfam" id="PF14322">
    <property type="entry name" value="SusD-like_3"/>
    <property type="match status" value="1"/>
</dbReference>
<dbReference type="InterPro" id="IPR011990">
    <property type="entry name" value="TPR-like_helical_dom_sf"/>
</dbReference>
<keyword evidence="5" id="KW-0998">Cell outer membrane</keyword>
<dbReference type="PROSITE" id="PS51257">
    <property type="entry name" value="PROKAR_LIPOPROTEIN"/>
    <property type="match status" value="1"/>
</dbReference>
<keyword evidence="4" id="KW-0472">Membrane</keyword>